<sequence>MYETMQTALYWKGMEAHVQQFVRNCLACTKSKHPTVKYGKLPTKTVIIRPWFEVVIDSIGPYGKNKFRAMTMIDTSTRLVEIQPVDDASSDDAAFVFDRFWLCRYPRPMRVIYDQGTEFKKEFFELLDSYGIHAVPTTTRNPQANGVIERLHRVIGDKLRTQTISTKEEWAAFLHDATFALRATYNTMLKSSPAQATFGRDMLFDVEHTTNWDEQYQRKVAQVAKNNERENAKRRSWTYAPKDKVLLRNDAGPQAKMAPLFSGPYEVIAVRTNGTLVLDKGRYMETIHIRRVIPFKSNVGKTVSRSDNL</sequence>
<protein>
    <submittedName>
        <fullName evidence="2">Pol Polyprotein</fullName>
    </submittedName>
</protein>
<evidence type="ECO:0000259" key="1">
    <source>
        <dbReference type="PROSITE" id="PS50994"/>
    </source>
</evidence>
<evidence type="ECO:0000313" key="3">
    <source>
        <dbReference type="Proteomes" id="UP000198211"/>
    </source>
</evidence>
<dbReference type="InterPro" id="IPR012337">
    <property type="entry name" value="RNaseH-like_sf"/>
</dbReference>
<dbReference type="STRING" id="4795.A0A225UUB2"/>
<dbReference type="InterPro" id="IPR050951">
    <property type="entry name" value="Retrovirus_Pol_polyprotein"/>
</dbReference>
<accession>A0A225UUB2</accession>
<keyword evidence="3" id="KW-1185">Reference proteome</keyword>
<dbReference type="Pfam" id="PF17921">
    <property type="entry name" value="Integrase_H2C2"/>
    <property type="match status" value="1"/>
</dbReference>
<dbReference type="GO" id="GO:0003676">
    <property type="term" value="F:nucleic acid binding"/>
    <property type="evidence" value="ECO:0007669"/>
    <property type="project" value="InterPro"/>
</dbReference>
<name>A0A225UUB2_9STRA</name>
<dbReference type="Gene3D" id="3.30.420.10">
    <property type="entry name" value="Ribonuclease H-like superfamily/Ribonuclease H"/>
    <property type="match status" value="1"/>
</dbReference>
<evidence type="ECO:0000313" key="2">
    <source>
        <dbReference type="EMBL" id="OWY96613.1"/>
    </source>
</evidence>
<dbReference type="InterPro" id="IPR036397">
    <property type="entry name" value="RNaseH_sf"/>
</dbReference>
<proteinExistence type="predicted"/>
<dbReference type="InterPro" id="IPR001584">
    <property type="entry name" value="Integrase_cat-core"/>
</dbReference>
<comment type="caution">
    <text evidence="2">The sequence shown here is derived from an EMBL/GenBank/DDBJ whole genome shotgun (WGS) entry which is preliminary data.</text>
</comment>
<dbReference type="PANTHER" id="PTHR37984:SF5">
    <property type="entry name" value="PROTEIN NYNRIN-LIKE"/>
    <property type="match status" value="1"/>
</dbReference>
<dbReference type="PROSITE" id="PS50994">
    <property type="entry name" value="INTEGRASE"/>
    <property type="match status" value="1"/>
</dbReference>
<dbReference type="EMBL" id="NBNE01011409">
    <property type="protein sequence ID" value="OWY96613.1"/>
    <property type="molecule type" value="Genomic_DNA"/>
</dbReference>
<dbReference type="AlphaFoldDB" id="A0A225UUB2"/>
<reference evidence="3" key="1">
    <citation type="submission" date="2017-03" db="EMBL/GenBank/DDBJ databases">
        <title>Phytopthora megakarya and P. palmivora, two closely related causual agents of cacao black pod achieved similar genome size and gene model numbers by different mechanisms.</title>
        <authorList>
            <person name="Ali S."/>
            <person name="Shao J."/>
            <person name="Larry D.J."/>
            <person name="Kronmiller B."/>
            <person name="Shen D."/>
            <person name="Strem M.D."/>
            <person name="Melnick R.L."/>
            <person name="Guiltinan M.J."/>
            <person name="Tyler B.M."/>
            <person name="Meinhardt L.W."/>
            <person name="Bailey B.A."/>
        </authorList>
    </citation>
    <scope>NUCLEOTIDE SEQUENCE [LARGE SCALE GENOMIC DNA]</scope>
    <source>
        <strain evidence="3">zdho120</strain>
    </source>
</reference>
<dbReference type="InterPro" id="IPR041588">
    <property type="entry name" value="Integrase_H2C2"/>
</dbReference>
<feature type="domain" description="Integrase catalytic" evidence="1">
    <location>
        <begin position="38"/>
        <end position="201"/>
    </location>
</feature>
<dbReference type="SUPFAM" id="SSF53098">
    <property type="entry name" value="Ribonuclease H-like"/>
    <property type="match status" value="1"/>
</dbReference>
<organism evidence="2 3">
    <name type="scientific">Phytophthora megakarya</name>
    <dbReference type="NCBI Taxonomy" id="4795"/>
    <lineage>
        <taxon>Eukaryota</taxon>
        <taxon>Sar</taxon>
        <taxon>Stramenopiles</taxon>
        <taxon>Oomycota</taxon>
        <taxon>Peronosporomycetes</taxon>
        <taxon>Peronosporales</taxon>
        <taxon>Peronosporaceae</taxon>
        <taxon>Phytophthora</taxon>
    </lineage>
</organism>
<dbReference type="Pfam" id="PF00665">
    <property type="entry name" value="rve"/>
    <property type="match status" value="1"/>
</dbReference>
<dbReference type="OrthoDB" id="94652at2759"/>
<gene>
    <name evidence="2" type="ORF">PHMEG_00033079</name>
</gene>
<dbReference type="PANTHER" id="PTHR37984">
    <property type="entry name" value="PROTEIN CBG26694"/>
    <property type="match status" value="1"/>
</dbReference>
<dbReference type="Proteomes" id="UP000198211">
    <property type="component" value="Unassembled WGS sequence"/>
</dbReference>
<dbReference type="GO" id="GO:0015074">
    <property type="term" value="P:DNA integration"/>
    <property type="evidence" value="ECO:0007669"/>
    <property type="project" value="InterPro"/>
</dbReference>